<feature type="region of interest" description="Disordered" evidence="1">
    <location>
        <begin position="1"/>
        <end position="20"/>
    </location>
</feature>
<name>A0A0L0FGG0_9EUKA</name>
<evidence type="ECO:0000256" key="1">
    <source>
        <dbReference type="SAM" id="MobiDB-lite"/>
    </source>
</evidence>
<dbReference type="AlphaFoldDB" id="A0A0L0FGG0"/>
<reference evidence="2 3" key="1">
    <citation type="submission" date="2011-02" db="EMBL/GenBank/DDBJ databases">
        <title>The Genome Sequence of Sphaeroforma arctica JP610.</title>
        <authorList>
            <consortium name="The Broad Institute Genome Sequencing Platform"/>
            <person name="Russ C."/>
            <person name="Cuomo C."/>
            <person name="Young S.K."/>
            <person name="Zeng Q."/>
            <person name="Gargeya S."/>
            <person name="Alvarado L."/>
            <person name="Berlin A."/>
            <person name="Chapman S.B."/>
            <person name="Chen Z."/>
            <person name="Freedman E."/>
            <person name="Gellesch M."/>
            <person name="Goldberg J."/>
            <person name="Griggs A."/>
            <person name="Gujja S."/>
            <person name="Heilman E."/>
            <person name="Heiman D."/>
            <person name="Howarth C."/>
            <person name="Mehta T."/>
            <person name="Neiman D."/>
            <person name="Pearson M."/>
            <person name="Roberts A."/>
            <person name="Saif S."/>
            <person name="Shea T."/>
            <person name="Shenoy N."/>
            <person name="Sisk P."/>
            <person name="Stolte C."/>
            <person name="Sykes S."/>
            <person name="White J."/>
            <person name="Yandava C."/>
            <person name="Burger G."/>
            <person name="Gray M.W."/>
            <person name="Holland P.W.H."/>
            <person name="King N."/>
            <person name="Lang F.B.F."/>
            <person name="Roger A.J."/>
            <person name="Ruiz-Trillo I."/>
            <person name="Haas B."/>
            <person name="Nusbaum C."/>
            <person name="Birren B."/>
        </authorList>
    </citation>
    <scope>NUCLEOTIDE SEQUENCE [LARGE SCALE GENOMIC DNA]</scope>
    <source>
        <strain evidence="2 3">JP610</strain>
    </source>
</reference>
<proteinExistence type="predicted"/>
<accession>A0A0L0FGG0</accession>
<protein>
    <submittedName>
        <fullName evidence="2">Uncharacterized protein</fullName>
    </submittedName>
</protein>
<evidence type="ECO:0000313" key="2">
    <source>
        <dbReference type="EMBL" id="KNC75855.1"/>
    </source>
</evidence>
<evidence type="ECO:0000313" key="3">
    <source>
        <dbReference type="Proteomes" id="UP000054560"/>
    </source>
</evidence>
<gene>
    <name evidence="2" type="ORF">SARC_11628</name>
</gene>
<organism evidence="2 3">
    <name type="scientific">Sphaeroforma arctica JP610</name>
    <dbReference type="NCBI Taxonomy" id="667725"/>
    <lineage>
        <taxon>Eukaryota</taxon>
        <taxon>Ichthyosporea</taxon>
        <taxon>Ichthyophonida</taxon>
        <taxon>Sphaeroforma</taxon>
    </lineage>
</organism>
<dbReference type="EMBL" id="KQ243390">
    <property type="protein sequence ID" value="KNC75855.1"/>
    <property type="molecule type" value="Genomic_DNA"/>
</dbReference>
<feature type="compositionally biased region" description="Low complexity" evidence="1">
    <location>
        <begin position="111"/>
        <end position="122"/>
    </location>
</feature>
<dbReference type="RefSeq" id="XP_014149757.1">
    <property type="nucleotide sequence ID" value="XM_014294282.1"/>
</dbReference>
<keyword evidence="3" id="KW-1185">Reference proteome</keyword>
<feature type="compositionally biased region" description="Basic and acidic residues" evidence="1">
    <location>
        <begin position="1"/>
        <end position="19"/>
    </location>
</feature>
<dbReference type="Proteomes" id="UP000054560">
    <property type="component" value="Unassembled WGS sequence"/>
</dbReference>
<feature type="region of interest" description="Disordered" evidence="1">
    <location>
        <begin position="98"/>
        <end position="149"/>
    </location>
</feature>
<feature type="compositionally biased region" description="Basic and acidic residues" evidence="1">
    <location>
        <begin position="98"/>
        <end position="110"/>
    </location>
</feature>
<sequence length="149" mass="16829">MTHMHDARSNSRQMPEKDRLKRVKLSMARIKVVIGERDRSVKAIHVEENNEGVKRAEKRKAKFAVYQEALRKRAEKNLLKRGAITTNGFVEKSIRLTSRAEKATHAKRNEAATATPTETTTTSQKEKSVDEKASTAEANVVKKTGEEKN</sequence>
<feature type="compositionally biased region" description="Basic and acidic residues" evidence="1">
    <location>
        <begin position="124"/>
        <end position="134"/>
    </location>
</feature>
<dbReference type="GeneID" id="25912132"/>